<keyword evidence="2" id="KW-1185">Reference proteome</keyword>
<dbReference type="AlphaFoldDB" id="A0A1G5SCL6"/>
<sequence>MISLKHRTAQRNPDRLAKADTMGHAVRMRMTLGLSVTGELNECNRHGGQNHFHHEFGVPRIAVAR</sequence>
<proteinExistence type="predicted"/>
<organism evidence="1 2">
    <name type="scientific">Nitrosomonas mobilis</name>
    <dbReference type="NCBI Taxonomy" id="51642"/>
    <lineage>
        <taxon>Bacteria</taxon>
        <taxon>Pseudomonadati</taxon>
        <taxon>Pseudomonadota</taxon>
        <taxon>Betaproteobacteria</taxon>
        <taxon>Nitrosomonadales</taxon>
        <taxon>Nitrosomonadaceae</taxon>
        <taxon>Nitrosomonas</taxon>
    </lineage>
</organism>
<dbReference type="EMBL" id="FMWO01000032">
    <property type="protein sequence ID" value="SCZ84727.1"/>
    <property type="molecule type" value="Genomic_DNA"/>
</dbReference>
<evidence type="ECO:0000313" key="1">
    <source>
        <dbReference type="EMBL" id="SCZ84727.1"/>
    </source>
</evidence>
<accession>A0A1G5SCL6</accession>
<dbReference type="Proteomes" id="UP000198729">
    <property type="component" value="Unassembled WGS sequence"/>
</dbReference>
<evidence type="ECO:0000313" key="2">
    <source>
        <dbReference type="Proteomes" id="UP000198729"/>
    </source>
</evidence>
<protein>
    <submittedName>
        <fullName evidence="1">Uncharacterized protein</fullName>
    </submittedName>
</protein>
<dbReference type="STRING" id="51642.NSMM_260023"/>
<reference evidence="1 2" key="1">
    <citation type="submission" date="2016-10" db="EMBL/GenBank/DDBJ databases">
        <authorList>
            <person name="de Groot N.N."/>
        </authorList>
    </citation>
    <scope>NUCLEOTIDE SEQUENCE [LARGE SCALE GENOMIC DNA]</scope>
    <source>
        <strain evidence="1">1</strain>
    </source>
</reference>
<gene>
    <name evidence="1" type="ORF">NSMM_260023</name>
</gene>
<name>A0A1G5SCL6_9PROT</name>